<proteinExistence type="predicted"/>
<feature type="signal peptide" evidence="2">
    <location>
        <begin position="1"/>
        <end position="27"/>
    </location>
</feature>
<reference evidence="3 4" key="1">
    <citation type="journal article" date="2019" name="J. Hered.">
        <title>An Improved Genome Assembly for Drosophila navojoa, the Basal Species in the mojavensis Cluster.</title>
        <authorList>
            <person name="Vanderlinde T."/>
            <person name="Dupim E.G."/>
            <person name="Nazario-Yepiz N.O."/>
            <person name="Carvalho A.B."/>
        </authorList>
    </citation>
    <scope>NUCLEOTIDE SEQUENCE [LARGE SCALE GENOMIC DNA]</scope>
    <source>
        <strain evidence="3">Navoj_Jal97</strain>
        <tissue evidence="3">Whole organism</tissue>
    </source>
</reference>
<comment type="caution">
    <text evidence="3">The sequence shown here is derived from an EMBL/GenBank/DDBJ whole genome shotgun (WGS) entry which is preliminary data.</text>
</comment>
<organism evidence="3 4">
    <name type="scientific">Drosophila navojoa</name>
    <name type="common">Fruit fly</name>
    <dbReference type="NCBI Taxonomy" id="7232"/>
    <lineage>
        <taxon>Eukaryota</taxon>
        <taxon>Metazoa</taxon>
        <taxon>Ecdysozoa</taxon>
        <taxon>Arthropoda</taxon>
        <taxon>Hexapoda</taxon>
        <taxon>Insecta</taxon>
        <taxon>Pterygota</taxon>
        <taxon>Neoptera</taxon>
        <taxon>Endopterygota</taxon>
        <taxon>Diptera</taxon>
        <taxon>Brachycera</taxon>
        <taxon>Muscomorpha</taxon>
        <taxon>Ephydroidea</taxon>
        <taxon>Drosophilidae</taxon>
        <taxon>Drosophila</taxon>
    </lineage>
</organism>
<evidence type="ECO:0000256" key="1">
    <source>
        <dbReference type="SAM" id="MobiDB-lite"/>
    </source>
</evidence>
<evidence type="ECO:0000313" key="4">
    <source>
        <dbReference type="Proteomes" id="UP000295192"/>
    </source>
</evidence>
<feature type="compositionally biased region" description="Basic residues" evidence="1">
    <location>
        <begin position="101"/>
        <end position="115"/>
    </location>
</feature>
<feature type="chain" id="PRO_5019713584" evidence="2">
    <location>
        <begin position="28"/>
        <end position="127"/>
    </location>
</feature>
<gene>
    <name evidence="3" type="ORF">AWZ03_002775</name>
</gene>
<accession>A0A484BPL2</accession>
<keyword evidence="2" id="KW-0732">Signal</keyword>
<keyword evidence="4" id="KW-1185">Reference proteome</keyword>
<feature type="compositionally biased region" description="Low complexity" evidence="1">
    <location>
        <begin position="77"/>
        <end position="100"/>
    </location>
</feature>
<evidence type="ECO:0000313" key="3">
    <source>
        <dbReference type="EMBL" id="TDG50786.1"/>
    </source>
</evidence>
<evidence type="ECO:0000256" key="2">
    <source>
        <dbReference type="SAM" id="SignalP"/>
    </source>
</evidence>
<protein>
    <submittedName>
        <fullName evidence="3">Uncharacterized protein</fullName>
    </submittedName>
</protein>
<feature type="region of interest" description="Disordered" evidence="1">
    <location>
        <begin position="60"/>
        <end position="115"/>
    </location>
</feature>
<dbReference type="OrthoDB" id="7867543at2759"/>
<sequence>MLNTSATTVGSCLLLMLMLVLLQLGVALPWWHRNDAGYDASLDPVAWSRAFVQDQVRKPRISQPMQLPQLEQHRRSWWSSSRSHNRNSNNNNSSSSSSSGSKKKRNNYKKFVRRHRKRRLMLRQTRC</sequence>
<dbReference type="EMBL" id="LSRL02000013">
    <property type="protein sequence ID" value="TDG50786.1"/>
    <property type="molecule type" value="Genomic_DNA"/>
</dbReference>
<dbReference type="Proteomes" id="UP000295192">
    <property type="component" value="Unassembled WGS sequence"/>
</dbReference>
<dbReference type="AlphaFoldDB" id="A0A484BPL2"/>
<name>A0A484BPL2_DRONA</name>
<dbReference type="OMA" id="ICEAKPW"/>